<organism evidence="1 2">
    <name type="scientific">Lasiosphaeria miniovina</name>
    <dbReference type="NCBI Taxonomy" id="1954250"/>
    <lineage>
        <taxon>Eukaryota</taxon>
        <taxon>Fungi</taxon>
        <taxon>Dikarya</taxon>
        <taxon>Ascomycota</taxon>
        <taxon>Pezizomycotina</taxon>
        <taxon>Sordariomycetes</taxon>
        <taxon>Sordariomycetidae</taxon>
        <taxon>Sordariales</taxon>
        <taxon>Lasiosphaeriaceae</taxon>
        <taxon>Lasiosphaeria</taxon>
    </lineage>
</organism>
<gene>
    <name evidence="1" type="ORF">B0T26DRAFT_677896</name>
</gene>
<dbReference type="RefSeq" id="XP_060294910.1">
    <property type="nucleotide sequence ID" value="XM_060440158.1"/>
</dbReference>
<keyword evidence="2" id="KW-1185">Reference proteome</keyword>
<dbReference type="GeneID" id="85323428"/>
<sequence length="152" mass="17888">MAALIGGPGFQLYNRYFSMLPPMLKMANFAKTPSVDDSRRGGYLVDNESVVRNIHLSLRTMDEDDDLNYRHVQWQRLNDRLQNLRRHLQPIYWRVLRAVVATLLEAVGDYLGINWFRPIFQPVVRAFIATLMEALWDYLVNNRRSIRRRHGG</sequence>
<evidence type="ECO:0000313" key="2">
    <source>
        <dbReference type="Proteomes" id="UP001172101"/>
    </source>
</evidence>
<dbReference type="AlphaFoldDB" id="A0AA40DU83"/>
<evidence type="ECO:0000313" key="1">
    <source>
        <dbReference type="EMBL" id="KAK0713587.1"/>
    </source>
</evidence>
<dbReference type="Proteomes" id="UP001172101">
    <property type="component" value="Unassembled WGS sequence"/>
</dbReference>
<protein>
    <submittedName>
        <fullName evidence="1">Uncharacterized protein</fullName>
    </submittedName>
</protein>
<dbReference type="EMBL" id="JAUIRO010000005">
    <property type="protein sequence ID" value="KAK0713587.1"/>
    <property type="molecule type" value="Genomic_DNA"/>
</dbReference>
<name>A0AA40DU83_9PEZI</name>
<comment type="caution">
    <text evidence="1">The sequence shown here is derived from an EMBL/GenBank/DDBJ whole genome shotgun (WGS) entry which is preliminary data.</text>
</comment>
<reference evidence="1" key="1">
    <citation type="submission" date="2023-06" db="EMBL/GenBank/DDBJ databases">
        <title>Genome-scale phylogeny and comparative genomics of the fungal order Sordariales.</title>
        <authorList>
            <consortium name="Lawrence Berkeley National Laboratory"/>
            <person name="Hensen N."/>
            <person name="Bonometti L."/>
            <person name="Westerberg I."/>
            <person name="Brannstrom I.O."/>
            <person name="Guillou S."/>
            <person name="Cros-Aarteil S."/>
            <person name="Calhoun S."/>
            <person name="Haridas S."/>
            <person name="Kuo A."/>
            <person name="Mondo S."/>
            <person name="Pangilinan J."/>
            <person name="Riley R."/>
            <person name="LaButti K."/>
            <person name="Andreopoulos B."/>
            <person name="Lipzen A."/>
            <person name="Chen C."/>
            <person name="Yanf M."/>
            <person name="Daum C."/>
            <person name="Ng V."/>
            <person name="Clum A."/>
            <person name="Steindorff A."/>
            <person name="Ohm R."/>
            <person name="Martin F."/>
            <person name="Silar P."/>
            <person name="Natvig D."/>
            <person name="Lalanne C."/>
            <person name="Gautier V."/>
            <person name="Ament-velasquez S.L."/>
            <person name="Kruys A."/>
            <person name="Hutchinson M.I."/>
            <person name="Powell A.J."/>
            <person name="Barry K."/>
            <person name="Miller A.N."/>
            <person name="Grigoriev I.V."/>
            <person name="Debuchy R."/>
            <person name="Gladieux P."/>
            <person name="Thoren M.H."/>
            <person name="Johannesson H."/>
        </authorList>
    </citation>
    <scope>NUCLEOTIDE SEQUENCE</scope>
    <source>
        <strain evidence="1">SMH2392-1A</strain>
    </source>
</reference>
<accession>A0AA40DU83</accession>
<proteinExistence type="predicted"/>